<dbReference type="InterPro" id="IPR003798">
    <property type="entry name" value="DNA_recombination_RmuC"/>
</dbReference>
<evidence type="ECO:0000256" key="6">
    <source>
        <dbReference type="SAM" id="Phobius"/>
    </source>
</evidence>
<evidence type="ECO:0000256" key="3">
    <source>
        <dbReference type="ARBA" id="ARBA00023054"/>
    </source>
</evidence>
<evidence type="ECO:0000256" key="1">
    <source>
        <dbReference type="ARBA" id="ARBA00003416"/>
    </source>
</evidence>
<comment type="function">
    <text evidence="1">Involved in DNA recombination.</text>
</comment>
<proteinExistence type="inferred from homology"/>
<comment type="caution">
    <text evidence="7">The sequence shown here is derived from an EMBL/GenBank/DDBJ whole genome shotgun (WGS) entry which is preliminary data.</text>
</comment>
<dbReference type="PANTHER" id="PTHR30563">
    <property type="entry name" value="DNA RECOMBINATION PROTEIN RMUC"/>
    <property type="match status" value="1"/>
</dbReference>
<feature type="transmembrane region" description="Helical" evidence="6">
    <location>
        <begin position="6"/>
        <end position="26"/>
    </location>
</feature>
<gene>
    <name evidence="7" type="primary">rmuC</name>
    <name evidence="7" type="ORF">FRY97_06640</name>
</gene>
<dbReference type="OrthoDB" id="370725at2"/>
<dbReference type="EMBL" id="VOOR01000010">
    <property type="protein sequence ID" value="TXB64953.1"/>
    <property type="molecule type" value="Genomic_DNA"/>
</dbReference>
<evidence type="ECO:0000313" key="8">
    <source>
        <dbReference type="Proteomes" id="UP000321580"/>
    </source>
</evidence>
<evidence type="ECO:0000256" key="5">
    <source>
        <dbReference type="SAM" id="Coils"/>
    </source>
</evidence>
<evidence type="ECO:0000256" key="4">
    <source>
        <dbReference type="ARBA" id="ARBA00023172"/>
    </source>
</evidence>
<reference evidence="7 8" key="1">
    <citation type="submission" date="2019-08" db="EMBL/GenBank/DDBJ databases">
        <title>Genome of Phaeodactylibacter luteus.</title>
        <authorList>
            <person name="Bowman J.P."/>
        </authorList>
    </citation>
    <scope>NUCLEOTIDE SEQUENCE [LARGE SCALE GENOMIC DNA]</scope>
    <source>
        <strain evidence="7 8">KCTC 42180</strain>
    </source>
</reference>
<keyword evidence="6" id="KW-1133">Transmembrane helix</keyword>
<comment type="similarity">
    <text evidence="2">Belongs to the RmuC family.</text>
</comment>
<evidence type="ECO:0000313" key="7">
    <source>
        <dbReference type="EMBL" id="TXB64953.1"/>
    </source>
</evidence>
<dbReference type="Proteomes" id="UP000321580">
    <property type="component" value="Unassembled WGS sequence"/>
</dbReference>
<dbReference type="PANTHER" id="PTHR30563:SF0">
    <property type="entry name" value="DNA RECOMBINATION PROTEIN RMUC"/>
    <property type="match status" value="1"/>
</dbReference>
<sequence length="449" mass="51290">MAEETLLPFLTLLTGLLTGGLIGWLIGKARRARALSPEEIAQQYVPKPVYDQLERQADLAKEDNHEKEAEIRLMESRIAKQEQVILNMSGQMEQQMQEARQQGERLQLQFEKLANDILEEKASRFTQQNQQQLQQLLSPLQEHIQRFEEGVARRFIEETRDRAGLRKEIEQLQKLNQQLSADANSLVAALKGDNKIQGNWGEMQLQRLLEAAGLQKNYHFSAQPSFRDEDGRLKQPDFIIHLPEKKTLIVDSKVSLVAYEKYHNTDDGHKRDQALKAHIESLRQHIRGLSGKNYTGLYQIHTPDYLLLYVPIEPALSLALQEAPQLFTEALEANVVLVSNSTLLATMRTVSYIWQQEKQKRNVLEIARQSGLLYDKFCAFAEDLKEIGQRLDQAQGAYHGALNKLSDSKKFGDTLVGRAERIRILGAKASKQLPEELLQERLPEEDDAP</sequence>
<keyword evidence="6" id="KW-0812">Transmembrane</keyword>
<keyword evidence="4" id="KW-0233">DNA recombination</keyword>
<dbReference type="AlphaFoldDB" id="A0A5C6RRQ8"/>
<accession>A0A5C6RRQ8</accession>
<dbReference type="GO" id="GO:0006310">
    <property type="term" value="P:DNA recombination"/>
    <property type="evidence" value="ECO:0007669"/>
    <property type="project" value="UniProtKB-KW"/>
</dbReference>
<evidence type="ECO:0000256" key="2">
    <source>
        <dbReference type="ARBA" id="ARBA00009840"/>
    </source>
</evidence>
<keyword evidence="3 5" id="KW-0175">Coiled coil</keyword>
<protein>
    <submittedName>
        <fullName evidence="7">DNA recombination protein RmuC</fullName>
    </submittedName>
</protein>
<feature type="coiled-coil region" evidence="5">
    <location>
        <begin position="50"/>
        <end position="189"/>
    </location>
</feature>
<keyword evidence="6" id="KW-0472">Membrane</keyword>
<keyword evidence="8" id="KW-1185">Reference proteome</keyword>
<organism evidence="7 8">
    <name type="scientific">Phaeodactylibacter luteus</name>
    <dbReference type="NCBI Taxonomy" id="1564516"/>
    <lineage>
        <taxon>Bacteria</taxon>
        <taxon>Pseudomonadati</taxon>
        <taxon>Bacteroidota</taxon>
        <taxon>Saprospiria</taxon>
        <taxon>Saprospirales</taxon>
        <taxon>Haliscomenobacteraceae</taxon>
        <taxon>Phaeodactylibacter</taxon>
    </lineage>
</organism>
<dbReference type="Pfam" id="PF02646">
    <property type="entry name" value="RmuC"/>
    <property type="match status" value="1"/>
</dbReference>
<name>A0A5C6RRQ8_9BACT</name>